<dbReference type="Proteomes" id="UP001256646">
    <property type="component" value="Unassembled WGS sequence"/>
</dbReference>
<keyword evidence="6 7" id="KW-0546">Nucleotide metabolism</keyword>
<gene>
    <name evidence="10" type="ORF">RGC78_02305</name>
</gene>
<sequence length="205" mass="23318">MKKLILASNNVKKIKEMKELLKDLNIEIKSLNEENIDIDVEEDGSTFEENAKKKAKEIYNLLKSRYEKDFLILSDDSGLQVDYLKGAPGIYSARYAGEHGNDKKNNEKLLLELSNVPTNKRTAKFVCQIAMFDEYGKYYSITGDVNGYILEKPQGDDGFGYDPLFFYGPLNKTFAELTLEEKNDISHRGIALKKLKGTILNLISE</sequence>
<organism evidence="10 11">
    <name type="scientific">Clostridium aquiflavi</name>
    <dbReference type="NCBI Taxonomy" id="3073603"/>
    <lineage>
        <taxon>Bacteria</taxon>
        <taxon>Bacillati</taxon>
        <taxon>Bacillota</taxon>
        <taxon>Clostridia</taxon>
        <taxon>Eubacteriales</taxon>
        <taxon>Clostridiaceae</taxon>
        <taxon>Clostridium</taxon>
    </lineage>
</organism>
<evidence type="ECO:0000313" key="10">
    <source>
        <dbReference type="EMBL" id="MDR5586295.1"/>
    </source>
</evidence>
<keyword evidence="4 7" id="KW-0378">Hydrolase</keyword>
<feature type="binding site" evidence="7">
    <location>
        <position position="182"/>
    </location>
    <ligand>
        <name>substrate</name>
    </ligand>
</feature>
<dbReference type="EC" id="3.6.1.66" evidence="7"/>
<keyword evidence="3 7" id="KW-0547">Nucleotide-binding</keyword>
<feature type="binding site" evidence="7">
    <location>
        <begin position="159"/>
        <end position="162"/>
    </location>
    <ligand>
        <name>substrate</name>
    </ligand>
</feature>
<keyword evidence="9" id="KW-0175">Coiled coil</keyword>
<comment type="similarity">
    <text evidence="1 7 8">Belongs to the HAM1 NTPase family.</text>
</comment>
<dbReference type="NCBIfam" id="NF011397">
    <property type="entry name" value="PRK14822.1"/>
    <property type="match status" value="1"/>
</dbReference>
<feature type="active site" description="Proton acceptor" evidence="7">
    <location>
        <position position="76"/>
    </location>
</feature>
<feature type="coiled-coil region" evidence="9">
    <location>
        <begin position="7"/>
        <end position="41"/>
    </location>
</feature>
<feature type="binding site" evidence="7">
    <location>
        <position position="77"/>
    </location>
    <ligand>
        <name>substrate</name>
    </ligand>
</feature>
<reference evidence="10 11" key="1">
    <citation type="submission" date="2023-09" db="EMBL/GenBank/DDBJ databases">
        <authorList>
            <person name="Zhai L."/>
        </authorList>
    </citation>
    <scope>NUCLEOTIDE SEQUENCE [LARGE SCALE GENOMIC DNA]</scope>
    <source>
        <strain evidence="10 11">5 N-1</strain>
    </source>
</reference>
<dbReference type="SUPFAM" id="SSF52972">
    <property type="entry name" value="ITPase-like"/>
    <property type="match status" value="1"/>
</dbReference>
<dbReference type="PANTHER" id="PTHR11067:SF9">
    <property type="entry name" value="INOSINE TRIPHOSPHATE PYROPHOSPHATASE"/>
    <property type="match status" value="1"/>
</dbReference>
<dbReference type="GO" id="GO:0036220">
    <property type="term" value="F:ITP diphosphatase activity"/>
    <property type="evidence" value="ECO:0007669"/>
    <property type="project" value="UniProtKB-EC"/>
</dbReference>
<dbReference type="InterPro" id="IPR002637">
    <property type="entry name" value="RdgB/HAM1"/>
</dbReference>
<dbReference type="PANTHER" id="PTHR11067">
    <property type="entry name" value="INOSINE TRIPHOSPHATE PYROPHOSPHATASE/HAM1 PROTEIN"/>
    <property type="match status" value="1"/>
</dbReference>
<dbReference type="Gene3D" id="3.90.950.10">
    <property type="match status" value="1"/>
</dbReference>
<dbReference type="Pfam" id="PF01725">
    <property type="entry name" value="Ham1p_like"/>
    <property type="match status" value="1"/>
</dbReference>
<dbReference type="InterPro" id="IPR029001">
    <property type="entry name" value="ITPase-like_fam"/>
</dbReference>
<evidence type="ECO:0000256" key="3">
    <source>
        <dbReference type="ARBA" id="ARBA00022741"/>
    </source>
</evidence>
<comment type="catalytic activity">
    <reaction evidence="7">
        <text>dITP + H2O = dIMP + diphosphate + H(+)</text>
        <dbReference type="Rhea" id="RHEA:28342"/>
        <dbReference type="ChEBI" id="CHEBI:15377"/>
        <dbReference type="ChEBI" id="CHEBI:15378"/>
        <dbReference type="ChEBI" id="CHEBI:33019"/>
        <dbReference type="ChEBI" id="CHEBI:61194"/>
        <dbReference type="ChEBI" id="CHEBI:61382"/>
        <dbReference type="EC" id="3.6.1.66"/>
    </reaction>
</comment>
<feature type="binding site" evidence="7">
    <location>
        <begin position="187"/>
        <end position="188"/>
    </location>
    <ligand>
        <name>substrate</name>
    </ligand>
</feature>
<keyword evidence="2 7" id="KW-0479">Metal-binding</keyword>
<evidence type="ECO:0000256" key="8">
    <source>
        <dbReference type="RuleBase" id="RU003781"/>
    </source>
</evidence>
<evidence type="ECO:0000256" key="2">
    <source>
        <dbReference type="ARBA" id="ARBA00022723"/>
    </source>
</evidence>
<dbReference type="HAMAP" id="MF_01405">
    <property type="entry name" value="Non_canon_purine_NTPase"/>
    <property type="match status" value="1"/>
</dbReference>
<feature type="binding site" evidence="7">
    <location>
        <begin position="8"/>
        <end position="13"/>
    </location>
    <ligand>
        <name>substrate</name>
    </ligand>
</feature>
<keyword evidence="11" id="KW-1185">Reference proteome</keyword>
<comment type="function">
    <text evidence="7">Pyrophosphatase that catalyzes the hydrolysis of nucleoside triphosphates to their monophosphate derivatives, with a high preference for the non-canonical purine nucleotides XTP (xanthosine triphosphate), dITP (deoxyinosine triphosphate) and ITP. Seems to function as a house-cleaning enzyme that removes non-canonical purine nucleotides from the nucleotide pool, thus preventing their incorporation into DNA/RNA and avoiding chromosomal lesions.</text>
</comment>
<evidence type="ECO:0000256" key="7">
    <source>
        <dbReference type="HAMAP-Rule" id="MF_01405"/>
    </source>
</evidence>
<proteinExistence type="inferred from homology"/>
<evidence type="ECO:0000313" key="11">
    <source>
        <dbReference type="Proteomes" id="UP001256646"/>
    </source>
</evidence>
<name>A0ABU1ED37_9CLOT</name>
<evidence type="ECO:0000256" key="9">
    <source>
        <dbReference type="SAM" id="Coils"/>
    </source>
</evidence>
<feature type="binding site" evidence="7">
    <location>
        <position position="41"/>
    </location>
    <ligand>
        <name>Mg(2+)</name>
        <dbReference type="ChEBI" id="CHEBI:18420"/>
    </ligand>
</feature>
<comment type="catalytic activity">
    <reaction evidence="7">
        <text>ITP + H2O = IMP + diphosphate + H(+)</text>
        <dbReference type="Rhea" id="RHEA:29399"/>
        <dbReference type="ChEBI" id="CHEBI:15377"/>
        <dbReference type="ChEBI" id="CHEBI:15378"/>
        <dbReference type="ChEBI" id="CHEBI:33019"/>
        <dbReference type="ChEBI" id="CHEBI:58053"/>
        <dbReference type="ChEBI" id="CHEBI:61402"/>
        <dbReference type="EC" id="3.6.1.66"/>
    </reaction>
</comment>
<dbReference type="CDD" id="cd00515">
    <property type="entry name" value="HAM1"/>
    <property type="match status" value="1"/>
</dbReference>
<feature type="binding site" evidence="7">
    <location>
        <position position="76"/>
    </location>
    <ligand>
        <name>Mg(2+)</name>
        <dbReference type="ChEBI" id="CHEBI:18420"/>
    </ligand>
</feature>
<keyword evidence="5 7" id="KW-0460">Magnesium</keyword>
<comment type="subunit">
    <text evidence="7">Homodimer.</text>
</comment>
<evidence type="ECO:0000256" key="1">
    <source>
        <dbReference type="ARBA" id="ARBA00008023"/>
    </source>
</evidence>
<dbReference type="NCBIfam" id="TIGR00042">
    <property type="entry name" value="RdgB/HAM1 family non-canonical purine NTP pyrophosphatase"/>
    <property type="match status" value="1"/>
</dbReference>
<evidence type="ECO:0000256" key="6">
    <source>
        <dbReference type="ARBA" id="ARBA00023080"/>
    </source>
</evidence>
<evidence type="ECO:0000256" key="4">
    <source>
        <dbReference type="ARBA" id="ARBA00022801"/>
    </source>
</evidence>
<dbReference type="RefSeq" id="WP_252229786.1">
    <property type="nucleotide sequence ID" value="NZ_JAVJAN010000004.1"/>
</dbReference>
<accession>A0ABU1ED37</accession>
<comment type="caution">
    <text evidence="10">The sequence shown here is derived from an EMBL/GenBank/DDBJ whole genome shotgun (WGS) entry which is preliminary data.</text>
</comment>
<protein>
    <recommendedName>
        <fullName evidence="7">dITP/XTP pyrophosphatase</fullName>
        <ecNumber evidence="7">3.6.1.66</ecNumber>
    </recommendedName>
    <alternativeName>
        <fullName evidence="7">Non-canonical purine NTP pyrophosphatase</fullName>
    </alternativeName>
    <alternativeName>
        <fullName evidence="7">Non-standard purine NTP pyrophosphatase</fullName>
    </alternativeName>
    <alternativeName>
        <fullName evidence="7">Nucleoside-triphosphate diphosphatase</fullName>
    </alternativeName>
    <alternativeName>
        <fullName evidence="7">Nucleoside-triphosphate pyrophosphatase</fullName>
        <shortName evidence="7">NTPase</shortName>
    </alternativeName>
</protein>
<comment type="catalytic activity">
    <reaction evidence="7">
        <text>XTP + H2O = XMP + diphosphate + H(+)</text>
        <dbReference type="Rhea" id="RHEA:28610"/>
        <dbReference type="ChEBI" id="CHEBI:15377"/>
        <dbReference type="ChEBI" id="CHEBI:15378"/>
        <dbReference type="ChEBI" id="CHEBI:33019"/>
        <dbReference type="ChEBI" id="CHEBI:57464"/>
        <dbReference type="ChEBI" id="CHEBI:61314"/>
        <dbReference type="EC" id="3.6.1.66"/>
    </reaction>
</comment>
<evidence type="ECO:0000256" key="5">
    <source>
        <dbReference type="ARBA" id="ARBA00022842"/>
    </source>
</evidence>
<dbReference type="InterPro" id="IPR020922">
    <property type="entry name" value="dITP/XTP_pyrophosphatase"/>
</dbReference>
<comment type="cofactor">
    <cofactor evidence="7">
        <name>Mg(2+)</name>
        <dbReference type="ChEBI" id="CHEBI:18420"/>
    </cofactor>
    <text evidence="7">Binds 1 Mg(2+) ion per subunit.</text>
</comment>
<dbReference type="EMBL" id="JAVJAN010000004">
    <property type="protein sequence ID" value="MDR5586295.1"/>
    <property type="molecule type" value="Genomic_DNA"/>
</dbReference>